<reference evidence="1 2" key="2">
    <citation type="journal article" date="2016" name="Genome Announc.">
        <title>Draft Genome Sequence of a Versatile Hydrocarbon-Degrading Bacterium, Rhodococcus pyridinivorans Strain KG-16, Collected from Oil Fields in India.</title>
        <authorList>
            <person name="Aggarwal R.K."/>
            <person name="Dawar C."/>
            <person name="Phanindranath R."/>
            <person name="Mutnuri L."/>
            <person name="Dayal A.M."/>
        </authorList>
    </citation>
    <scope>NUCLEOTIDE SEQUENCE [LARGE SCALE GENOMIC DNA]</scope>
    <source>
        <strain evidence="1 2">KG-16</strain>
    </source>
</reference>
<reference evidence="2" key="1">
    <citation type="submission" date="2015-01" db="EMBL/GenBank/DDBJ databases">
        <title>Draft genome sequence of Rhodococcus pyridinivorans strain KG-16, a hydrocarbon-degrading bacterium.</title>
        <authorList>
            <person name="Aggarwal R.K."/>
            <person name="Dawar C."/>
        </authorList>
    </citation>
    <scope>NUCLEOTIDE SEQUENCE [LARGE SCALE GENOMIC DNA]</scope>
    <source>
        <strain evidence="2">KG-16</strain>
    </source>
</reference>
<name>A0A0V9UDQ7_9NOCA</name>
<gene>
    <name evidence="1" type="ORF">Z045_24605</name>
</gene>
<evidence type="ECO:0000313" key="2">
    <source>
        <dbReference type="Proteomes" id="UP000053060"/>
    </source>
</evidence>
<protein>
    <submittedName>
        <fullName evidence="1">Uncharacterized protein</fullName>
    </submittedName>
</protein>
<sequence length="70" mass="7297">MLVAKQIFETKVDLALTLLVTQVLADHHDPTVTADHLALLADLLDARLNLHVSPISCMCAAGHGGAGPAT</sequence>
<dbReference type="EMBL" id="AZXY01000020">
    <property type="protein sequence ID" value="KSZ56200.1"/>
    <property type="molecule type" value="Genomic_DNA"/>
</dbReference>
<proteinExistence type="predicted"/>
<accession>A0A0V9UDQ7</accession>
<dbReference type="Proteomes" id="UP000053060">
    <property type="component" value="Unassembled WGS sequence"/>
</dbReference>
<evidence type="ECO:0000313" key="1">
    <source>
        <dbReference type="EMBL" id="KSZ56200.1"/>
    </source>
</evidence>
<dbReference type="AlphaFoldDB" id="A0A0V9UDQ7"/>
<comment type="caution">
    <text evidence="1">The sequence shown here is derived from an EMBL/GenBank/DDBJ whole genome shotgun (WGS) entry which is preliminary data.</text>
</comment>
<organism evidence="1 2">
    <name type="scientific">Rhodococcus pyridinivorans KG-16</name>
    <dbReference type="NCBI Taxonomy" id="1441730"/>
    <lineage>
        <taxon>Bacteria</taxon>
        <taxon>Bacillati</taxon>
        <taxon>Actinomycetota</taxon>
        <taxon>Actinomycetes</taxon>
        <taxon>Mycobacteriales</taxon>
        <taxon>Nocardiaceae</taxon>
        <taxon>Rhodococcus</taxon>
    </lineage>
</organism>